<dbReference type="STRING" id="1802114.A2719_02620"/>
<dbReference type="InterPro" id="IPR011009">
    <property type="entry name" value="Kinase-like_dom_sf"/>
</dbReference>
<proteinExistence type="predicted"/>
<name>A0A1G2G0K7_9BACT</name>
<reference evidence="1 2" key="1">
    <citation type="journal article" date="2016" name="Nat. Commun.">
        <title>Thousands of microbial genomes shed light on interconnected biogeochemical processes in an aquifer system.</title>
        <authorList>
            <person name="Anantharaman K."/>
            <person name="Brown C.T."/>
            <person name="Hug L.A."/>
            <person name="Sharon I."/>
            <person name="Castelle C.J."/>
            <person name="Probst A.J."/>
            <person name="Thomas B.C."/>
            <person name="Singh A."/>
            <person name="Wilkins M.J."/>
            <person name="Karaoz U."/>
            <person name="Brodie E.L."/>
            <person name="Williams K.H."/>
            <person name="Hubbard S.S."/>
            <person name="Banfield J.F."/>
        </authorList>
    </citation>
    <scope>NUCLEOTIDE SEQUENCE [LARGE SCALE GENOMIC DNA]</scope>
</reference>
<accession>A0A1G2G0K7</accession>
<evidence type="ECO:0000313" key="2">
    <source>
        <dbReference type="Proteomes" id="UP000177480"/>
    </source>
</evidence>
<dbReference type="SUPFAM" id="SSF56112">
    <property type="entry name" value="Protein kinase-like (PK-like)"/>
    <property type="match status" value="1"/>
</dbReference>
<dbReference type="EMBL" id="MHNK01000010">
    <property type="protein sequence ID" value="OGZ43836.1"/>
    <property type="molecule type" value="Genomic_DNA"/>
</dbReference>
<protein>
    <recommendedName>
        <fullName evidence="3">Protein kinase domain-containing protein</fullName>
    </recommendedName>
</protein>
<dbReference type="AlphaFoldDB" id="A0A1G2G0K7"/>
<organism evidence="1 2">
    <name type="scientific">Candidatus Ryanbacteria bacterium RIFCSPHIGHO2_01_FULL_45_22</name>
    <dbReference type="NCBI Taxonomy" id="1802114"/>
    <lineage>
        <taxon>Bacteria</taxon>
        <taxon>Candidatus Ryaniibacteriota</taxon>
    </lineage>
</organism>
<evidence type="ECO:0000313" key="1">
    <source>
        <dbReference type="EMBL" id="OGZ43836.1"/>
    </source>
</evidence>
<sequence>MFAVLSYDPQKVWVDQKAGMVVVRKRTIPHEYEGILQAHQYLTRYPLSLLVNGSIYSVKPVPLVSWENEKSLLTTLFCDGENLEHILRKTSLAERSSWLIFCKDLFSKMRSIGFLWGDCAPRNIVIQEKKRLVRIMDFEREQCFLSTSVDESSFRRFVRNYAYEEFSSFLFKSEQKKVFSESLKGETMEHIHLTKITSMRRRRILEKQFGRKEAYAGREVEDVEDIMVFAATPFMLDGVVYFPMDFLEKIGRNGGLDAYTRVVEKIRKLADTKDRFRELTKARATLR</sequence>
<evidence type="ECO:0008006" key="3">
    <source>
        <dbReference type="Google" id="ProtNLM"/>
    </source>
</evidence>
<gene>
    <name evidence="1" type="ORF">A2719_02620</name>
</gene>
<dbReference type="Proteomes" id="UP000177480">
    <property type="component" value="Unassembled WGS sequence"/>
</dbReference>
<comment type="caution">
    <text evidence="1">The sequence shown here is derived from an EMBL/GenBank/DDBJ whole genome shotgun (WGS) entry which is preliminary data.</text>
</comment>